<comment type="similarity">
    <text evidence="9">Belongs to the cysteine synthase/cystathionine beta-synthase family. Cds1 subfamily.</text>
</comment>
<dbReference type="Proteomes" id="UP000242849">
    <property type="component" value="Unassembled WGS sequence"/>
</dbReference>
<dbReference type="PANTHER" id="PTHR10314">
    <property type="entry name" value="CYSTATHIONINE BETA-SYNTHASE"/>
    <property type="match status" value="1"/>
</dbReference>
<dbReference type="AlphaFoldDB" id="A0A1H5E8K7"/>
<evidence type="ECO:0000256" key="2">
    <source>
        <dbReference type="ARBA" id="ARBA00004496"/>
    </source>
</evidence>
<dbReference type="GO" id="GO:0004124">
    <property type="term" value="F:cysteine synthase activity"/>
    <property type="evidence" value="ECO:0007669"/>
    <property type="project" value="UniProtKB-EC"/>
</dbReference>
<proteinExistence type="inferred from homology"/>
<dbReference type="OrthoDB" id="7624112at2"/>
<comment type="catalytic activity">
    <reaction evidence="9">
        <text>L-cysteine + H2O = hydrogen sulfide + pyruvate + NH4(+) + H(+)</text>
        <dbReference type="Rhea" id="RHEA:24931"/>
        <dbReference type="ChEBI" id="CHEBI:15361"/>
        <dbReference type="ChEBI" id="CHEBI:15377"/>
        <dbReference type="ChEBI" id="CHEBI:15378"/>
        <dbReference type="ChEBI" id="CHEBI:28938"/>
        <dbReference type="ChEBI" id="CHEBI:29919"/>
        <dbReference type="ChEBI" id="CHEBI:35235"/>
        <dbReference type="EC" id="4.4.1.1"/>
    </reaction>
</comment>
<dbReference type="STRING" id="53406.SAMN05421553_3529"/>
<keyword evidence="5 9" id="KW-0663">Pyridoxal phosphate</keyword>
<evidence type="ECO:0000256" key="9">
    <source>
        <dbReference type="HAMAP-Rule" id="MF_00868"/>
    </source>
</evidence>
<evidence type="ECO:0000256" key="1">
    <source>
        <dbReference type="ARBA" id="ARBA00001933"/>
    </source>
</evidence>
<dbReference type="Pfam" id="PF00291">
    <property type="entry name" value="PALP"/>
    <property type="match status" value="1"/>
</dbReference>
<evidence type="ECO:0000313" key="12">
    <source>
        <dbReference type="Proteomes" id="UP000242849"/>
    </source>
</evidence>
<keyword evidence="6 9" id="KW-0456">Lyase</keyword>
<dbReference type="InterPro" id="IPR001926">
    <property type="entry name" value="TrpB-like_PALP"/>
</dbReference>
<evidence type="ECO:0000256" key="5">
    <source>
        <dbReference type="ARBA" id="ARBA00022898"/>
    </source>
</evidence>
<dbReference type="EC" id="4.4.1.1" evidence="9"/>
<feature type="domain" description="Tryptophan synthase beta chain-like PALP" evidence="10">
    <location>
        <begin position="25"/>
        <end position="316"/>
    </location>
</feature>
<dbReference type="HAMAP" id="MF_00868">
    <property type="entry name" value="Cds1"/>
    <property type="match status" value="1"/>
</dbReference>
<dbReference type="EMBL" id="FNSC01000001">
    <property type="protein sequence ID" value="SED87471.1"/>
    <property type="molecule type" value="Genomic_DNA"/>
</dbReference>
<gene>
    <name evidence="9" type="primary">cds1</name>
    <name evidence="11" type="ORF">SAMN05421553_3529</name>
</gene>
<evidence type="ECO:0000256" key="8">
    <source>
        <dbReference type="ARBA" id="ARBA00055251"/>
    </source>
</evidence>
<comment type="function">
    <text evidence="8">A cysteine desulfhydrase that generates hydrogen sulfide, H(2)S. The H(2)S produced by this enzyme stimulates respiration in M.tuberculosis, mediated primarily via cytochrome bd with a lesser contribution from cytochrome bc1/aa3. H(2)S modulates the balance between respiration and glycolysis, and also contributes to redox homeostasis. Probably eliminates toxic levels of Cys (which can induce oxidative stress).</text>
</comment>
<evidence type="ECO:0000256" key="3">
    <source>
        <dbReference type="ARBA" id="ARBA00004962"/>
    </source>
</evidence>
<sequence>MSDTRTWAREAIRIIEADFQRSADTHLIPLALPGLPGVELYFKDESSHPTGSLKHRLARSLFLYALCNGWLKPGAPVIEASSGSTAISEAYFARLLGLPFIAVMPASTSKEKIAQIAFYGGQSHLVQDPTQIYAESERLVRETGGHFMDQFTYAERATDWRANNNIAESIFQQLRSERFPEPSWLVSSPGTGGTLATLGRYVRYRRHSTQVLCADAERSVFFDYYCTGDASLCLNHGSRIEGIGRPRVEASFLPSVIDAMCKVPDALSLAAMHYLAQRLGRKVGGSSGTNLIGALLVAQRMVAAGESGSVVAILCDGGERYADTYYDQAWLSAQGFELTGLIAAVADCAERGVSLPGDLPVGGVGGCSVAAGLKSLL</sequence>
<name>A0A1H5E8K7_PSEAG</name>
<comment type="catalytic activity">
    <reaction evidence="7">
        <text>O-acetyl-L-serine + hydrogen sulfide = L-cysteine + acetate</text>
        <dbReference type="Rhea" id="RHEA:14829"/>
        <dbReference type="ChEBI" id="CHEBI:29919"/>
        <dbReference type="ChEBI" id="CHEBI:30089"/>
        <dbReference type="ChEBI" id="CHEBI:35235"/>
        <dbReference type="ChEBI" id="CHEBI:58340"/>
        <dbReference type="EC" id="2.5.1.47"/>
    </reaction>
</comment>
<dbReference type="GO" id="GO:0019450">
    <property type="term" value="P:L-cysteine catabolic process to pyruvate"/>
    <property type="evidence" value="ECO:0007669"/>
    <property type="project" value="UniProtKB-UniRule"/>
</dbReference>
<dbReference type="GO" id="GO:0030170">
    <property type="term" value="F:pyridoxal phosphate binding"/>
    <property type="evidence" value="ECO:0007669"/>
    <property type="project" value="UniProtKB-UniRule"/>
</dbReference>
<keyword evidence="12" id="KW-1185">Reference proteome</keyword>
<dbReference type="InterPro" id="IPR036052">
    <property type="entry name" value="TrpB-like_PALP_sf"/>
</dbReference>
<dbReference type="InterPro" id="IPR047586">
    <property type="entry name" value="Cds1"/>
</dbReference>
<accession>A0A1H5E8K7</accession>
<evidence type="ECO:0000256" key="4">
    <source>
        <dbReference type="ARBA" id="ARBA00022490"/>
    </source>
</evidence>
<evidence type="ECO:0000256" key="7">
    <source>
        <dbReference type="ARBA" id="ARBA00047931"/>
    </source>
</evidence>
<feature type="modified residue" description="N6-(pyridoxal phosphate)lysine" evidence="9">
    <location>
        <position position="54"/>
    </location>
</feature>
<keyword evidence="4 9" id="KW-0963">Cytoplasm</keyword>
<evidence type="ECO:0000313" key="11">
    <source>
        <dbReference type="EMBL" id="SED87471.1"/>
    </source>
</evidence>
<comment type="cofactor">
    <cofactor evidence="1 9">
        <name>pyridoxal 5'-phosphate</name>
        <dbReference type="ChEBI" id="CHEBI:597326"/>
    </cofactor>
</comment>
<dbReference type="Gene3D" id="3.40.50.1100">
    <property type="match status" value="2"/>
</dbReference>
<protein>
    <recommendedName>
        <fullName evidence="9">L-cysteine desulfhydrase Cds1</fullName>
        <ecNumber evidence="9">4.4.1.1</ecNumber>
    </recommendedName>
</protein>
<dbReference type="GO" id="GO:0016829">
    <property type="term" value="F:lyase activity"/>
    <property type="evidence" value="ECO:0007669"/>
    <property type="project" value="UniProtKB-KW"/>
</dbReference>
<dbReference type="GO" id="GO:0005737">
    <property type="term" value="C:cytoplasm"/>
    <property type="evidence" value="ECO:0007669"/>
    <property type="project" value="UniProtKB-SubCell"/>
</dbReference>
<organism evidence="11 12">
    <name type="scientific">Pseudomonas anguilliseptica</name>
    <dbReference type="NCBI Taxonomy" id="53406"/>
    <lineage>
        <taxon>Bacteria</taxon>
        <taxon>Pseudomonadati</taxon>
        <taxon>Pseudomonadota</taxon>
        <taxon>Gammaproteobacteria</taxon>
        <taxon>Pseudomonadales</taxon>
        <taxon>Pseudomonadaceae</taxon>
        <taxon>Pseudomonas</taxon>
    </lineage>
</organism>
<evidence type="ECO:0000256" key="6">
    <source>
        <dbReference type="ARBA" id="ARBA00023239"/>
    </source>
</evidence>
<comment type="subcellular location">
    <subcellularLocation>
        <location evidence="2">Cytoplasm</location>
    </subcellularLocation>
</comment>
<dbReference type="InterPro" id="IPR050214">
    <property type="entry name" value="Cys_Synth/Cystath_Beta-Synth"/>
</dbReference>
<comment type="function">
    <text evidence="9">A cysteine desulfhydrase that generates hydrogen sulfide, H(2)S. The H(2)S produced by this enzyme may modulate central metabolism.</text>
</comment>
<dbReference type="SUPFAM" id="SSF53686">
    <property type="entry name" value="Tryptophan synthase beta subunit-like PLP-dependent enzymes"/>
    <property type="match status" value="1"/>
</dbReference>
<dbReference type="FunFam" id="3.40.50.1100:FF:000015">
    <property type="entry name" value="Cysteine synthase B"/>
    <property type="match status" value="1"/>
</dbReference>
<comment type="pathway">
    <text evidence="3">Amino-acid biosynthesis; L-cysteine biosynthesis; L-cysteine from L-serine: step 2/2.</text>
</comment>
<reference evidence="12" key="1">
    <citation type="submission" date="2016-10" db="EMBL/GenBank/DDBJ databases">
        <authorList>
            <person name="Varghese N."/>
            <person name="Submissions S."/>
        </authorList>
    </citation>
    <scope>NUCLEOTIDE SEQUENCE [LARGE SCALE GENOMIC DNA]</scope>
    <source>
        <strain evidence="12">DSM 12111</strain>
    </source>
</reference>
<evidence type="ECO:0000259" key="10">
    <source>
        <dbReference type="Pfam" id="PF00291"/>
    </source>
</evidence>
<dbReference type="RefSeq" id="WP_090387783.1">
    <property type="nucleotide sequence ID" value="NZ_FNSC01000001.1"/>
</dbReference>